<proteinExistence type="predicted"/>
<evidence type="ECO:0000259" key="4">
    <source>
        <dbReference type="SMART" id="SM00421"/>
    </source>
</evidence>
<dbReference type="EMBL" id="VSFC01000033">
    <property type="protein sequence ID" value="TYA55726.1"/>
    <property type="molecule type" value="Genomic_DNA"/>
</dbReference>
<feature type="chain" id="PRO_5023074271" evidence="3">
    <location>
        <begin position="19"/>
        <end position="545"/>
    </location>
</feature>
<keyword evidence="6" id="KW-1185">Reference proteome</keyword>
<feature type="signal peptide" evidence="3">
    <location>
        <begin position="1"/>
        <end position="18"/>
    </location>
</feature>
<keyword evidence="2" id="KW-0472">Membrane</keyword>
<dbReference type="SUPFAM" id="SSF46894">
    <property type="entry name" value="C-terminal effector domain of the bipartite response regulators"/>
    <property type="match status" value="1"/>
</dbReference>
<comment type="caution">
    <text evidence="5">The sequence shown here is derived from an EMBL/GenBank/DDBJ whole genome shotgun (WGS) entry which is preliminary data.</text>
</comment>
<dbReference type="Gene3D" id="1.10.10.10">
    <property type="entry name" value="Winged helix-like DNA-binding domain superfamily/Winged helix DNA-binding domain"/>
    <property type="match status" value="1"/>
</dbReference>
<feature type="transmembrane region" description="Helical" evidence="2">
    <location>
        <begin position="331"/>
        <end position="350"/>
    </location>
</feature>
<dbReference type="AlphaFoldDB" id="A0A5D0G9V7"/>
<dbReference type="GO" id="GO:0003677">
    <property type="term" value="F:DNA binding"/>
    <property type="evidence" value="ECO:0007669"/>
    <property type="project" value="InterPro"/>
</dbReference>
<organism evidence="5 6">
    <name type="scientific">Formosa maritima</name>
    <dbReference type="NCBI Taxonomy" id="2592046"/>
    <lineage>
        <taxon>Bacteria</taxon>
        <taxon>Pseudomonadati</taxon>
        <taxon>Bacteroidota</taxon>
        <taxon>Flavobacteriia</taxon>
        <taxon>Flavobacteriales</taxon>
        <taxon>Flavobacteriaceae</taxon>
        <taxon>Formosa</taxon>
    </lineage>
</organism>
<keyword evidence="1" id="KW-0175">Coiled coil</keyword>
<reference evidence="5 6" key="1">
    <citation type="submission" date="2019-08" db="EMBL/GenBank/DDBJ databases">
        <title>Formosa sediminis sp. nov., isolated from marine sediment.</title>
        <authorList>
            <person name="Cao W.R."/>
        </authorList>
    </citation>
    <scope>NUCLEOTIDE SEQUENCE [LARGE SCALE GENOMIC DNA]</scope>
    <source>
        <strain evidence="5 6">1494</strain>
    </source>
</reference>
<evidence type="ECO:0000256" key="1">
    <source>
        <dbReference type="SAM" id="Coils"/>
    </source>
</evidence>
<dbReference type="SMART" id="SM00028">
    <property type="entry name" value="TPR"/>
    <property type="match status" value="4"/>
</dbReference>
<accession>A0A5D0G9V7</accession>
<keyword evidence="3" id="KW-0732">Signal</keyword>
<dbReference type="InterPro" id="IPR016032">
    <property type="entry name" value="Sig_transdc_resp-reg_C-effctor"/>
</dbReference>
<dbReference type="InterPro" id="IPR036388">
    <property type="entry name" value="WH-like_DNA-bd_sf"/>
</dbReference>
<protein>
    <submittedName>
        <fullName evidence="5">Tetratricopeptide repeat protein</fullName>
    </submittedName>
</protein>
<sequence length="545" mass="62951">MKALFKIIILLLSPFLLAQNTNQLDSLLIEGIKARNNKNFVKSLEFLTKVRTIAEENKWYKQQFLAINNIGANYYAMLDYGEALDNYLEAYNIALKYLDDNEEMIVLNNIAILFSKEGELNKAKEYFLKAYKLAHKKEDTIKIGLYAINLGIVANNQDKLELANTYLQEAKKQLKNEPSIYILAEIALAENLYKKNELLKAKYLATTILPNLETTALSEERINILLLLSNIANNMDEKSEAIELGKTALNLAINLETKITAFKQLSKIYLNNQLYIEALNAKDSILNLTDSLYKLKNGKLFETNKVKFEISNYRRELKQNKELQEQERIKLYSLLGISILIIFLIAWALYNSAIKNRQRKILHQRSKEFIELELEKKESDNLLLEKQLIANETDALLKEERLKNEIETRNRKLAAKALQISGRNELINDIINNLTDQSDISKNTFLTNKINELKKLLNNDSEWNTFLTHFEEVNNGLLSKLHSHHPGLTANDIRYLSYVYMGLTTKEIASLINITIEAARKRKERIIKKMGLKANISLYNYITEQ</sequence>
<evidence type="ECO:0000313" key="6">
    <source>
        <dbReference type="Proteomes" id="UP000324550"/>
    </source>
</evidence>
<name>A0A5D0G9V7_9FLAO</name>
<gene>
    <name evidence="5" type="ORF">FVF61_07360</name>
</gene>
<dbReference type="Proteomes" id="UP000324550">
    <property type="component" value="Unassembled WGS sequence"/>
</dbReference>
<dbReference type="SUPFAM" id="SSF48452">
    <property type="entry name" value="TPR-like"/>
    <property type="match status" value="1"/>
</dbReference>
<feature type="coiled-coil region" evidence="1">
    <location>
        <begin position="367"/>
        <end position="416"/>
    </location>
</feature>
<evidence type="ECO:0000313" key="5">
    <source>
        <dbReference type="EMBL" id="TYA55726.1"/>
    </source>
</evidence>
<dbReference type="InterPro" id="IPR011990">
    <property type="entry name" value="TPR-like_helical_dom_sf"/>
</dbReference>
<dbReference type="Pfam" id="PF13424">
    <property type="entry name" value="TPR_12"/>
    <property type="match status" value="1"/>
</dbReference>
<dbReference type="OrthoDB" id="614964at2"/>
<dbReference type="SMART" id="SM00421">
    <property type="entry name" value="HTH_LUXR"/>
    <property type="match status" value="1"/>
</dbReference>
<evidence type="ECO:0000256" key="2">
    <source>
        <dbReference type="SAM" id="Phobius"/>
    </source>
</evidence>
<dbReference type="Gene3D" id="1.25.40.10">
    <property type="entry name" value="Tetratricopeptide repeat domain"/>
    <property type="match status" value="1"/>
</dbReference>
<feature type="domain" description="HTH luxR-type" evidence="4">
    <location>
        <begin position="485"/>
        <end position="542"/>
    </location>
</feature>
<dbReference type="InterPro" id="IPR019734">
    <property type="entry name" value="TPR_rpt"/>
</dbReference>
<dbReference type="GO" id="GO:0006355">
    <property type="term" value="P:regulation of DNA-templated transcription"/>
    <property type="evidence" value="ECO:0007669"/>
    <property type="project" value="InterPro"/>
</dbReference>
<evidence type="ECO:0000256" key="3">
    <source>
        <dbReference type="SAM" id="SignalP"/>
    </source>
</evidence>
<dbReference type="RefSeq" id="WP_148454889.1">
    <property type="nucleotide sequence ID" value="NZ_VSFC01000033.1"/>
</dbReference>
<dbReference type="InterPro" id="IPR000792">
    <property type="entry name" value="Tscrpt_reg_LuxR_C"/>
</dbReference>
<keyword evidence="2" id="KW-0812">Transmembrane</keyword>
<keyword evidence="2" id="KW-1133">Transmembrane helix</keyword>